<organism evidence="5 6">
    <name type="scientific">Sediminibacillus albus</name>
    <dbReference type="NCBI Taxonomy" id="407036"/>
    <lineage>
        <taxon>Bacteria</taxon>
        <taxon>Bacillati</taxon>
        <taxon>Bacillota</taxon>
        <taxon>Bacilli</taxon>
        <taxon>Bacillales</taxon>
        <taxon>Bacillaceae</taxon>
        <taxon>Sediminibacillus</taxon>
    </lineage>
</organism>
<dbReference type="PANTHER" id="PTHR42879:SF2">
    <property type="entry name" value="3-OXOACYL-[ACYL-CARRIER-PROTEIN] REDUCTASE FABG"/>
    <property type="match status" value="1"/>
</dbReference>
<accession>A0A1G9AMY3</accession>
<dbReference type="AlphaFoldDB" id="A0A1G9AMY3"/>
<dbReference type="SUPFAM" id="SSF51735">
    <property type="entry name" value="NAD(P)-binding Rossmann-fold domains"/>
    <property type="match status" value="1"/>
</dbReference>
<dbReference type="EMBL" id="FNFL01000004">
    <property type="protein sequence ID" value="SDK28601.1"/>
    <property type="molecule type" value="Genomic_DNA"/>
</dbReference>
<proteinExistence type="inferred from homology"/>
<evidence type="ECO:0000313" key="6">
    <source>
        <dbReference type="Proteomes" id="UP000198694"/>
    </source>
</evidence>
<name>A0A1G9AMY3_9BACI</name>
<feature type="domain" description="Ketoreductase" evidence="4">
    <location>
        <begin position="12"/>
        <end position="184"/>
    </location>
</feature>
<dbReference type="Pfam" id="PF00106">
    <property type="entry name" value="adh_short"/>
    <property type="match status" value="1"/>
</dbReference>
<dbReference type="InterPro" id="IPR002347">
    <property type="entry name" value="SDR_fam"/>
</dbReference>
<evidence type="ECO:0000313" key="5">
    <source>
        <dbReference type="EMBL" id="SDK28601.1"/>
    </source>
</evidence>
<sequence>MGVFSAETLKGEHALITGATGGIGHETALTLAEMGADITITGRNEQKLEKLKETISSRCPDVKVLAQRADIGNSQERTSLVESAERENGFISLLVNSAGISGGGPVEHLEQEEMEKIMHINYTVPVLLSQLIYRQMKENRKGAIVNVSSLSGLRGTHGNTAYSASKFALIGFTHSFSVEAIEYGIRVNAVCPGYVDTTMGRNAIKRKGEKQNRSFEEQLKIAEEGLPSGRITKPEEVANTICFLLTDAAQNIIGESVKISAGSVKR</sequence>
<protein>
    <submittedName>
        <fullName evidence="5">3-oxoacyl-[acyl-carrier protein] reductase</fullName>
    </submittedName>
</protein>
<dbReference type="InterPro" id="IPR036291">
    <property type="entry name" value="NAD(P)-bd_dom_sf"/>
</dbReference>
<evidence type="ECO:0000259" key="4">
    <source>
        <dbReference type="SMART" id="SM00822"/>
    </source>
</evidence>
<dbReference type="InterPro" id="IPR050259">
    <property type="entry name" value="SDR"/>
</dbReference>
<dbReference type="PROSITE" id="PS00061">
    <property type="entry name" value="ADH_SHORT"/>
    <property type="match status" value="1"/>
</dbReference>
<dbReference type="FunFam" id="3.40.50.720:FF:000084">
    <property type="entry name" value="Short-chain dehydrogenase reductase"/>
    <property type="match status" value="1"/>
</dbReference>
<dbReference type="Proteomes" id="UP000198694">
    <property type="component" value="Unassembled WGS sequence"/>
</dbReference>
<keyword evidence="2" id="KW-0560">Oxidoreductase</keyword>
<dbReference type="InterPro" id="IPR057326">
    <property type="entry name" value="KR_dom"/>
</dbReference>
<dbReference type="STRING" id="407036.SAMN05216243_2617"/>
<dbReference type="CDD" id="cd05233">
    <property type="entry name" value="SDR_c"/>
    <property type="match status" value="1"/>
</dbReference>
<evidence type="ECO:0000256" key="2">
    <source>
        <dbReference type="ARBA" id="ARBA00023002"/>
    </source>
</evidence>
<dbReference type="PANTHER" id="PTHR42879">
    <property type="entry name" value="3-OXOACYL-(ACYL-CARRIER-PROTEIN) REDUCTASE"/>
    <property type="match status" value="1"/>
</dbReference>
<evidence type="ECO:0000256" key="1">
    <source>
        <dbReference type="ARBA" id="ARBA00006484"/>
    </source>
</evidence>
<dbReference type="PRINTS" id="PR00081">
    <property type="entry name" value="GDHRDH"/>
</dbReference>
<dbReference type="RefSeq" id="WP_093214971.1">
    <property type="nucleotide sequence ID" value="NZ_FNFL01000004.1"/>
</dbReference>
<dbReference type="GO" id="GO:0008206">
    <property type="term" value="P:bile acid metabolic process"/>
    <property type="evidence" value="ECO:0007669"/>
    <property type="project" value="UniProtKB-ARBA"/>
</dbReference>
<dbReference type="GO" id="GO:0016491">
    <property type="term" value="F:oxidoreductase activity"/>
    <property type="evidence" value="ECO:0007669"/>
    <property type="project" value="UniProtKB-KW"/>
</dbReference>
<evidence type="ECO:0000256" key="3">
    <source>
        <dbReference type="RuleBase" id="RU000363"/>
    </source>
</evidence>
<reference evidence="5 6" key="1">
    <citation type="submission" date="2016-10" db="EMBL/GenBank/DDBJ databases">
        <authorList>
            <person name="de Groot N.N."/>
        </authorList>
    </citation>
    <scope>NUCLEOTIDE SEQUENCE [LARGE SCALE GENOMIC DNA]</scope>
    <source>
        <strain evidence="5 6">CGMCC 1.6502</strain>
    </source>
</reference>
<dbReference type="InterPro" id="IPR020904">
    <property type="entry name" value="Sc_DH/Rdtase_CS"/>
</dbReference>
<dbReference type="Gene3D" id="3.40.50.720">
    <property type="entry name" value="NAD(P)-binding Rossmann-like Domain"/>
    <property type="match status" value="1"/>
</dbReference>
<dbReference type="OrthoDB" id="9803333at2"/>
<keyword evidence="6" id="KW-1185">Reference proteome</keyword>
<dbReference type="SMART" id="SM00822">
    <property type="entry name" value="PKS_KR"/>
    <property type="match status" value="1"/>
</dbReference>
<dbReference type="PRINTS" id="PR00080">
    <property type="entry name" value="SDRFAMILY"/>
</dbReference>
<gene>
    <name evidence="5" type="ORF">SAMN05216243_2617</name>
</gene>
<comment type="similarity">
    <text evidence="1 3">Belongs to the short-chain dehydrogenases/reductases (SDR) family.</text>
</comment>